<evidence type="ECO:0000256" key="6">
    <source>
        <dbReference type="ARBA" id="ARBA00022729"/>
    </source>
</evidence>
<dbReference type="GO" id="GO:0009251">
    <property type="term" value="P:glucan catabolic process"/>
    <property type="evidence" value="ECO:0007669"/>
    <property type="project" value="TreeGrafter"/>
</dbReference>
<comment type="caution">
    <text evidence="10">The sequence shown here is derived from an EMBL/GenBank/DDBJ whole genome shotgun (WGS) entry which is preliminary data.</text>
</comment>
<dbReference type="InterPro" id="IPR013783">
    <property type="entry name" value="Ig-like_fold"/>
</dbReference>
<name>A0AAD7EAL3_9AGAR</name>
<feature type="non-terminal residue" evidence="10">
    <location>
        <position position="77"/>
    </location>
</feature>
<dbReference type="PANTHER" id="PTHR42715">
    <property type="entry name" value="BETA-GLUCOSIDASE"/>
    <property type="match status" value="1"/>
</dbReference>
<dbReference type="GO" id="GO:0008422">
    <property type="term" value="F:beta-glucosidase activity"/>
    <property type="evidence" value="ECO:0007669"/>
    <property type="project" value="UniProtKB-EC"/>
</dbReference>
<evidence type="ECO:0000256" key="9">
    <source>
        <dbReference type="ARBA" id="ARBA00024983"/>
    </source>
</evidence>
<evidence type="ECO:0000256" key="7">
    <source>
        <dbReference type="ARBA" id="ARBA00022801"/>
    </source>
</evidence>
<sequence>ITPHYEFGFGLSYTTITYSALKITSSGTGASSAVVVSFTVANSGSVAGTEIPQLYLAYPTSAGEPKRVLRGFDETTL</sequence>
<protein>
    <recommendedName>
        <fullName evidence="4">beta-glucosidase</fullName>
        <ecNumber evidence="4">3.2.1.21</ecNumber>
    </recommendedName>
</protein>
<comment type="catalytic activity">
    <reaction evidence="1">
        <text>Hydrolysis of terminal, non-reducing beta-D-glucosyl residues with release of beta-D-glucose.</text>
        <dbReference type="EC" id="3.2.1.21"/>
    </reaction>
</comment>
<dbReference type="Gene3D" id="2.60.40.10">
    <property type="entry name" value="Immunoglobulins"/>
    <property type="match status" value="1"/>
</dbReference>
<evidence type="ECO:0000256" key="2">
    <source>
        <dbReference type="ARBA" id="ARBA00004613"/>
    </source>
</evidence>
<proteinExistence type="inferred from homology"/>
<accession>A0AAD7EAL3</accession>
<gene>
    <name evidence="10" type="ORF">DFH08DRAFT_647819</name>
</gene>
<dbReference type="EMBL" id="JARIHO010000095">
    <property type="protein sequence ID" value="KAJ7305661.1"/>
    <property type="molecule type" value="Genomic_DNA"/>
</dbReference>
<comment type="subcellular location">
    <subcellularLocation>
        <location evidence="2">Secreted</location>
    </subcellularLocation>
</comment>
<keyword evidence="5" id="KW-0964">Secreted</keyword>
<evidence type="ECO:0000256" key="3">
    <source>
        <dbReference type="ARBA" id="ARBA00005336"/>
    </source>
</evidence>
<dbReference type="Proteomes" id="UP001218218">
    <property type="component" value="Unassembled WGS sequence"/>
</dbReference>
<evidence type="ECO:0000256" key="8">
    <source>
        <dbReference type="ARBA" id="ARBA00023295"/>
    </source>
</evidence>
<feature type="non-terminal residue" evidence="10">
    <location>
        <position position="1"/>
    </location>
</feature>
<keyword evidence="6" id="KW-0732">Signal</keyword>
<evidence type="ECO:0000256" key="1">
    <source>
        <dbReference type="ARBA" id="ARBA00000448"/>
    </source>
</evidence>
<keyword evidence="8" id="KW-0326">Glycosidase</keyword>
<organism evidence="10 11">
    <name type="scientific">Mycena albidolilacea</name>
    <dbReference type="NCBI Taxonomy" id="1033008"/>
    <lineage>
        <taxon>Eukaryota</taxon>
        <taxon>Fungi</taxon>
        <taxon>Dikarya</taxon>
        <taxon>Basidiomycota</taxon>
        <taxon>Agaricomycotina</taxon>
        <taxon>Agaricomycetes</taxon>
        <taxon>Agaricomycetidae</taxon>
        <taxon>Agaricales</taxon>
        <taxon>Marasmiineae</taxon>
        <taxon>Mycenaceae</taxon>
        <taxon>Mycena</taxon>
    </lineage>
</organism>
<evidence type="ECO:0000256" key="5">
    <source>
        <dbReference type="ARBA" id="ARBA00022525"/>
    </source>
</evidence>
<keyword evidence="11" id="KW-1185">Reference proteome</keyword>
<dbReference type="EC" id="3.2.1.21" evidence="4"/>
<comment type="similarity">
    <text evidence="3">Belongs to the glycosyl hydrolase 3 family.</text>
</comment>
<evidence type="ECO:0000313" key="10">
    <source>
        <dbReference type="EMBL" id="KAJ7305661.1"/>
    </source>
</evidence>
<dbReference type="InterPro" id="IPR050288">
    <property type="entry name" value="Cellulose_deg_GH3"/>
</dbReference>
<evidence type="ECO:0000256" key="4">
    <source>
        <dbReference type="ARBA" id="ARBA00012744"/>
    </source>
</evidence>
<dbReference type="AlphaFoldDB" id="A0AAD7EAL3"/>
<evidence type="ECO:0000313" key="11">
    <source>
        <dbReference type="Proteomes" id="UP001218218"/>
    </source>
</evidence>
<reference evidence="10" key="1">
    <citation type="submission" date="2023-03" db="EMBL/GenBank/DDBJ databases">
        <title>Massive genome expansion in bonnet fungi (Mycena s.s.) driven by repeated elements and novel gene families across ecological guilds.</title>
        <authorList>
            <consortium name="Lawrence Berkeley National Laboratory"/>
            <person name="Harder C.B."/>
            <person name="Miyauchi S."/>
            <person name="Viragh M."/>
            <person name="Kuo A."/>
            <person name="Thoen E."/>
            <person name="Andreopoulos B."/>
            <person name="Lu D."/>
            <person name="Skrede I."/>
            <person name="Drula E."/>
            <person name="Henrissat B."/>
            <person name="Morin E."/>
            <person name="Kohler A."/>
            <person name="Barry K."/>
            <person name="LaButti K."/>
            <person name="Morin E."/>
            <person name="Salamov A."/>
            <person name="Lipzen A."/>
            <person name="Mereny Z."/>
            <person name="Hegedus B."/>
            <person name="Baldrian P."/>
            <person name="Stursova M."/>
            <person name="Weitz H."/>
            <person name="Taylor A."/>
            <person name="Grigoriev I.V."/>
            <person name="Nagy L.G."/>
            <person name="Martin F."/>
            <person name="Kauserud H."/>
        </authorList>
    </citation>
    <scope>NUCLEOTIDE SEQUENCE</scope>
    <source>
        <strain evidence="10">CBHHK002</strain>
    </source>
</reference>
<keyword evidence="7" id="KW-0378">Hydrolase</keyword>
<comment type="function">
    <text evidence="9">Beta-glucosidases are one of a number of cellulolytic enzymes involved in the degradation of cellulosic biomass. Catalyzes the last step releasing glucose from the inhibitory cellobiose.</text>
</comment>
<dbReference type="GO" id="GO:0005576">
    <property type="term" value="C:extracellular region"/>
    <property type="evidence" value="ECO:0007669"/>
    <property type="project" value="UniProtKB-SubCell"/>
</dbReference>
<dbReference type="PANTHER" id="PTHR42715:SF12">
    <property type="entry name" value="BETA-GLUCOSIDASE G-RELATED"/>
    <property type="match status" value="1"/>
</dbReference>